<evidence type="ECO:0000256" key="1">
    <source>
        <dbReference type="SAM" id="Coils"/>
    </source>
</evidence>
<protein>
    <submittedName>
        <fullName evidence="2">Uncharacterized protein</fullName>
    </submittedName>
</protein>
<evidence type="ECO:0000313" key="3">
    <source>
        <dbReference type="Proteomes" id="UP000243579"/>
    </source>
</evidence>
<name>A0A1V9Z1I3_ACHHY</name>
<organism evidence="2 3">
    <name type="scientific">Achlya hypogyna</name>
    <name type="common">Oomycete</name>
    <name type="synonym">Protoachlya hypogyna</name>
    <dbReference type="NCBI Taxonomy" id="1202772"/>
    <lineage>
        <taxon>Eukaryota</taxon>
        <taxon>Sar</taxon>
        <taxon>Stramenopiles</taxon>
        <taxon>Oomycota</taxon>
        <taxon>Saprolegniomycetes</taxon>
        <taxon>Saprolegniales</taxon>
        <taxon>Achlyaceae</taxon>
        <taxon>Achlya</taxon>
    </lineage>
</organism>
<evidence type="ECO:0000313" key="2">
    <source>
        <dbReference type="EMBL" id="OQR91777.1"/>
    </source>
</evidence>
<keyword evidence="3" id="KW-1185">Reference proteome</keyword>
<keyword evidence="1" id="KW-0175">Coiled coil</keyword>
<reference evidence="2 3" key="1">
    <citation type="journal article" date="2014" name="Genome Biol. Evol.">
        <title>The secreted proteins of Achlya hypogyna and Thraustotheca clavata identify the ancestral oomycete secretome and reveal gene acquisitions by horizontal gene transfer.</title>
        <authorList>
            <person name="Misner I."/>
            <person name="Blouin N."/>
            <person name="Leonard G."/>
            <person name="Richards T.A."/>
            <person name="Lane C.E."/>
        </authorList>
    </citation>
    <scope>NUCLEOTIDE SEQUENCE [LARGE SCALE GENOMIC DNA]</scope>
    <source>
        <strain evidence="2 3">ATCC 48635</strain>
    </source>
</reference>
<dbReference type="AlphaFoldDB" id="A0A1V9Z1I3"/>
<sequence length="377" mass="43544">MTDANRDVLFLRVRTLEKYKNNYELLCSQLSELNTQVGLQLQRHEMDVAALQAVIRGLEKEKTDAIARILELESKAAAQAAVMAQDKEYTDRIHQQLTTAADLLKASERSHIERDKEYNMQMDVLHRQLEDEARAHDLVKRELATLKASPACDDSRASKASRADNRALAKENKRLKRKLDEAHQSLEHLRRQMLDECRRRDVEFEATHQVAQRRIAQLQQDALCLSDIASASKAQVQSLELQLDALETQQRKSHVREEELRRELDFQGAHQSLDADRLRADLADRDGRVKILEAKVRELKVRWKQDREHLKAKLQAHTATTHDADKLRQQVCELETQLLVADKRARLLEREIATLRDVLDEATLAQERRTSRPSSSR</sequence>
<dbReference type="EMBL" id="JNBR01000502">
    <property type="protein sequence ID" value="OQR91777.1"/>
    <property type="molecule type" value="Genomic_DNA"/>
</dbReference>
<accession>A0A1V9Z1I3</accession>
<comment type="caution">
    <text evidence="2">The sequence shown here is derived from an EMBL/GenBank/DDBJ whole genome shotgun (WGS) entry which is preliminary data.</text>
</comment>
<gene>
    <name evidence="2" type="ORF">ACHHYP_04383</name>
</gene>
<proteinExistence type="predicted"/>
<dbReference type="OrthoDB" id="76910at2759"/>
<feature type="coiled-coil region" evidence="1">
    <location>
        <begin position="158"/>
        <end position="192"/>
    </location>
</feature>
<feature type="coiled-coil region" evidence="1">
    <location>
        <begin position="16"/>
        <end position="75"/>
    </location>
</feature>
<dbReference type="Proteomes" id="UP000243579">
    <property type="component" value="Unassembled WGS sequence"/>
</dbReference>
<dbReference type="STRING" id="1202772.A0A1V9Z1I3"/>